<dbReference type="Proteomes" id="UP000280935">
    <property type="component" value="Unassembled WGS sequence"/>
</dbReference>
<evidence type="ECO:0000256" key="5">
    <source>
        <dbReference type="ARBA" id="ARBA00023136"/>
    </source>
</evidence>
<dbReference type="InterPro" id="IPR050250">
    <property type="entry name" value="Macrolide_Exporter_MacB"/>
</dbReference>
<dbReference type="InterPro" id="IPR003838">
    <property type="entry name" value="ABC3_permease_C"/>
</dbReference>
<keyword evidence="4 8" id="KW-1133">Transmembrane helix</keyword>
<dbReference type="AlphaFoldDB" id="A0A3P1WX50"/>
<sequence length="457" mass="47898">MRFTDLLTTSLASLWQRKFRTVLTVAGVTIGTIAVVVMVSLGIGLTESVVKSIESEVTLTRVSVSGPPQEKTGRGKPPRMDDKMAATLAGYEGVQHVIPVYEQFVSLKVGKYEGGAQLIAVPRESLAHLKLEIGEGNAPDAGVSGLTVGHMVSGDLYKPRTGETFHDSGESLLGEKITVNFETEGFAPPGPEPSQGDQGQEGPKLKPVETKVTGVLAGVFGEYSETSNTIYMDLDVLKKAWDKANRGKALPGQETHSNGKPKGSFTYNAFLLVTEDLKASEQVLKAVRDDGYQAYAAIEWIKAAQEQTQMIQAVFGGIGAVSLLVAAIGIANTMMMSVYERTKEIGVMKVLGAALRDIRALFLFEAAGIGLIGGVIGILGSYATSAVLNNTMGQGDQGDGGALGALGLGGGGAPLSVIPLWLAGATLVFATLIGTVAGLIPAHRATRLSALEAIRNQ</sequence>
<dbReference type="GO" id="GO:0005886">
    <property type="term" value="C:plasma membrane"/>
    <property type="evidence" value="ECO:0007669"/>
    <property type="project" value="UniProtKB-SubCell"/>
</dbReference>
<evidence type="ECO:0000256" key="4">
    <source>
        <dbReference type="ARBA" id="ARBA00022989"/>
    </source>
</evidence>
<evidence type="ECO:0000259" key="9">
    <source>
        <dbReference type="Pfam" id="PF02687"/>
    </source>
</evidence>
<evidence type="ECO:0000256" key="6">
    <source>
        <dbReference type="ARBA" id="ARBA00038076"/>
    </source>
</evidence>
<comment type="subcellular location">
    <subcellularLocation>
        <location evidence="1">Cell membrane</location>
        <topology evidence="1">Multi-pass membrane protein</topology>
    </subcellularLocation>
</comment>
<proteinExistence type="inferred from homology"/>
<feature type="transmembrane region" description="Helical" evidence="8">
    <location>
        <begin position="418"/>
        <end position="440"/>
    </location>
</feature>
<reference evidence="11 12" key="1">
    <citation type="submission" date="2018-11" db="EMBL/GenBank/DDBJ databases">
        <title>Genomes From Bacteria Associated with the Canine Oral Cavity: a Test Case for Automated Genome-Based Taxonomic Assignment.</title>
        <authorList>
            <person name="Coil D.A."/>
            <person name="Jospin G."/>
            <person name="Darling A.E."/>
            <person name="Wallis C."/>
            <person name="Davis I.J."/>
            <person name="Harris S."/>
            <person name="Eisen J.A."/>
            <person name="Holcombe L.J."/>
            <person name="O'Flynn C."/>
        </authorList>
    </citation>
    <scope>NUCLEOTIDE SEQUENCE [LARGE SCALE GENOMIC DNA]</scope>
    <source>
        <strain evidence="11 12">OH2822_COT-296</strain>
    </source>
</reference>
<dbReference type="RefSeq" id="WP_125227627.1">
    <property type="nucleotide sequence ID" value="NZ_RQYT01000010.1"/>
</dbReference>
<evidence type="ECO:0000256" key="1">
    <source>
        <dbReference type="ARBA" id="ARBA00004651"/>
    </source>
</evidence>
<feature type="transmembrane region" description="Helical" evidence="8">
    <location>
        <begin position="314"/>
        <end position="339"/>
    </location>
</feature>
<keyword evidence="5 8" id="KW-0472">Membrane</keyword>
<feature type="transmembrane region" description="Helical" evidence="8">
    <location>
        <begin position="21"/>
        <end position="45"/>
    </location>
</feature>
<evidence type="ECO:0000313" key="11">
    <source>
        <dbReference type="EMBL" id="RRD49990.1"/>
    </source>
</evidence>
<keyword evidence="2" id="KW-1003">Cell membrane</keyword>
<dbReference type="PANTHER" id="PTHR30572:SF4">
    <property type="entry name" value="ABC TRANSPORTER PERMEASE YTRF"/>
    <property type="match status" value="1"/>
</dbReference>
<evidence type="ECO:0000256" key="8">
    <source>
        <dbReference type="SAM" id="Phobius"/>
    </source>
</evidence>
<protein>
    <submittedName>
        <fullName evidence="11">ABC transporter permease</fullName>
    </submittedName>
</protein>
<evidence type="ECO:0000256" key="2">
    <source>
        <dbReference type="ARBA" id="ARBA00022475"/>
    </source>
</evidence>
<dbReference type="OrthoDB" id="9780560at2"/>
<accession>A0A3P1WX50</accession>
<keyword evidence="3 8" id="KW-0812">Transmembrane</keyword>
<feature type="domain" description="MacB-like periplasmic core" evidence="10">
    <location>
        <begin position="21"/>
        <end position="241"/>
    </location>
</feature>
<dbReference type="InterPro" id="IPR025857">
    <property type="entry name" value="MacB_PCD"/>
</dbReference>
<dbReference type="Pfam" id="PF12704">
    <property type="entry name" value="MacB_PCD"/>
    <property type="match status" value="1"/>
</dbReference>
<evidence type="ECO:0000256" key="7">
    <source>
        <dbReference type="SAM" id="MobiDB-lite"/>
    </source>
</evidence>
<gene>
    <name evidence="11" type="ORF">EII35_06400</name>
</gene>
<dbReference type="PANTHER" id="PTHR30572">
    <property type="entry name" value="MEMBRANE COMPONENT OF TRANSPORTER-RELATED"/>
    <property type="match status" value="1"/>
</dbReference>
<name>A0A3P1WX50_9ACTN</name>
<feature type="region of interest" description="Disordered" evidence="7">
    <location>
        <begin position="183"/>
        <end position="205"/>
    </location>
</feature>
<feature type="transmembrane region" description="Helical" evidence="8">
    <location>
        <begin position="360"/>
        <end position="383"/>
    </location>
</feature>
<organism evidence="11 12">
    <name type="scientific">Arachnia propionica</name>
    <dbReference type="NCBI Taxonomy" id="1750"/>
    <lineage>
        <taxon>Bacteria</taxon>
        <taxon>Bacillati</taxon>
        <taxon>Actinomycetota</taxon>
        <taxon>Actinomycetes</taxon>
        <taxon>Propionibacteriales</taxon>
        <taxon>Propionibacteriaceae</taxon>
        <taxon>Arachnia</taxon>
    </lineage>
</organism>
<dbReference type="EMBL" id="RQYT01000010">
    <property type="protein sequence ID" value="RRD49990.1"/>
    <property type="molecule type" value="Genomic_DNA"/>
</dbReference>
<evidence type="ECO:0000313" key="12">
    <source>
        <dbReference type="Proteomes" id="UP000280935"/>
    </source>
</evidence>
<dbReference type="GO" id="GO:0022857">
    <property type="term" value="F:transmembrane transporter activity"/>
    <property type="evidence" value="ECO:0007669"/>
    <property type="project" value="TreeGrafter"/>
</dbReference>
<dbReference type="Pfam" id="PF02687">
    <property type="entry name" value="FtsX"/>
    <property type="match status" value="1"/>
</dbReference>
<feature type="region of interest" description="Disordered" evidence="7">
    <location>
        <begin position="61"/>
        <end position="81"/>
    </location>
</feature>
<evidence type="ECO:0000256" key="3">
    <source>
        <dbReference type="ARBA" id="ARBA00022692"/>
    </source>
</evidence>
<feature type="domain" description="ABC3 transporter permease C-terminal" evidence="9">
    <location>
        <begin position="318"/>
        <end position="449"/>
    </location>
</feature>
<comment type="caution">
    <text evidence="11">The sequence shown here is derived from an EMBL/GenBank/DDBJ whole genome shotgun (WGS) entry which is preliminary data.</text>
</comment>
<evidence type="ECO:0000259" key="10">
    <source>
        <dbReference type="Pfam" id="PF12704"/>
    </source>
</evidence>
<comment type="similarity">
    <text evidence="6">Belongs to the ABC-4 integral membrane protein family.</text>
</comment>